<dbReference type="NCBIfam" id="TIGR01891">
    <property type="entry name" value="amidohydrolases"/>
    <property type="match status" value="1"/>
</dbReference>
<dbReference type="GO" id="GO:0005737">
    <property type="term" value="C:cytoplasm"/>
    <property type="evidence" value="ECO:0007669"/>
    <property type="project" value="TreeGrafter"/>
</dbReference>
<organism evidence="2">
    <name type="scientific">marine metagenome</name>
    <dbReference type="NCBI Taxonomy" id="408172"/>
    <lineage>
        <taxon>unclassified sequences</taxon>
        <taxon>metagenomes</taxon>
        <taxon>ecological metagenomes</taxon>
    </lineage>
</organism>
<dbReference type="SUPFAM" id="SSF55031">
    <property type="entry name" value="Bacterial exopeptidase dimerisation domain"/>
    <property type="match status" value="1"/>
</dbReference>
<dbReference type="PIRSF" id="PIRSF037227">
    <property type="entry name" value="Aminobenzoyl-glu_utiliz_pB"/>
    <property type="match status" value="1"/>
</dbReference>
<dbReference type="EMBL" id="UINC01011773">
    <property type="protein sequence ID" value="SVA51743.1"/>
    <property type="molecule type" value="Genomic_DNA"/>
</dbReference>
<evidence type="ECO:0000313" key="2">
    <source>
        <dbReference type="EMBL" id="SVA51743.1"/>
    </source>
</evidence>
<dbReference type="GO" id="GO:0046657">
    <property type="term" value="P:folic acid catabolic process"/>
    <property type="evidence" value="ECO:0007669"/>
    <property type="project" value="TreeGrafter"/>
</dbReference>
<evidence type="ECO:0000259" key="1">
    <source>
        <dbReference type="Pfam" id="PF07687"/>
    </source>
</evidence>
<gene>
    <name evidence="2" type="ORF">METZ01_LOCUS104597</name>
</gene>
<dbReference type="InterPro" id="IPR017145">
    <property type="entry name" value="Aminobenzoyl-glu_utiliz_pB"/>
</dbReference>
<dbReference type="InterPro" id="IPR052030">
    <property type="entry name" value="Peptidase_M20/M20A_hydrolases"/>
</dbReference>
<dbReference type="InterPro" id="IPR002933">
    <property type="entry name" value="Peptidase_M20"/>
</dbReference>
<dbReference type="GO" id="GO:0071713">
    <property type="term" value="F:para-aminobenzoyl-glutamate hydrolase activity"/>
    <property type="evidence" value="ECO:0007669"/>
    <property type="project" value="TreeGrafter"/>
</dbReference>
<dbReference type="Pfam" id="PF01546">
    <property type="entry name" value="Peptidase_M20"/>
    <property type="match status" value="1"/>
</dbReference>
<dbReference type="PANTHER" id="PTHR30575:SF0">
    <property type="entry name" value="XAA-ARG DIPEPTIDASE"/>
    <property type="match status" value="1"/>
</dbReference>
<feature type="domain" description="Peptidase M20 dimerisation" evidence="1">
    <location>
        <begin position="203"/>
        <end position="298"/>
    </location>
</feature>
<name>A0A381WII4_9ZZZZ</name>
<sequence>MKLKLKWILLSLVTVCSQISYSAESIDKFINSHQEEYQQLALKIWELAEVGYQEHESSALLQESLSSKGFKIETLPYMPTGFIAEYGEGSPVIAILGEFDALPGVSQSSAPFKEKYKNNAAGHACGHHLFGAGSAWSAVTVKEWLSKNNRTGTIRFYGTPAEEGGSGKVYMVREGLFEDVDVVLHWHPGSVNHTSPRTSNANKSAKFTFKGLSAHAASAPHRGRSALDGVESMNFMVNMMREHIPQESRIHYVITKGGLAPNVIPDEAEVWYYVRHPKEKVVEELFQRTVKAANGAAEGTETTLSYEVIHGNYSLMPNDTLQTLMYKQLIKRGGIVYDKQEREFAKEIYKTLLNPSGSIGDQEKILPYQAFHGYGSTDVGDVSWLVPTAGARIASWVPGTPGHSWQAVASGGTTIGLKGEKLAAQVLSDTAIEIYLDPSIVEEAEKELSRRVGKDFNYFPLLGDRDPPLDYRN</sequence>
<dbReference type="Pfam" id="PF07687">
    <property type="entry name" value="M20_dimer"/>
    <property type="match status" value="1"/>
</dbReference>
<dbReference type="FunFam" id="3.30.70.360:FF:000004">
    <property type="entry name" value="Peptidase M20 domain-containing protein 2"/>
    <property type="match status" value="1"/>
</dbReference>
<protein>
    <recommendedName>
        <fullName evidence="1">Peptidase M20 dimerisation domain-containing protein</fullName>
    </recommendedName>
</protein>
<dbReference type="AlphaFoldDB" id="A0A381WII4"/>
<dbReference type="SUPFAM" id="SSF53187">
    <property type="entry name" value="Zn-dependent exopeptidases"/>
    <property type="match status" value="1"/>
</dbReference>
<dbReference type="Gene3D" id="3.30.70.360">
    <property type="match status" value="1"/>
</dbReference>
<dbReference type="InterPro" id="IPR017439">
    <property type="entry name" value="Amidohydrolase"/>
</dbReference>
<dbReference type="InterPro" id="IPR036264">
    <property type="entry name" value="Bact_exopeptidase_dim_dom"/>
</dbReference>
<proteinExistence type="predicted"/>
<reference evidence="2" key="1">
    <citation type="submission" date="2018-05" db="EMBL/GenBank/DDBJ databases">
        <authorList>
            <person name="Lanie J.A."/>
            <person name="Ng W.-L."/>
            <person name="Kazmierczak K.M."/>
            <person name="Andrzejewski T.M."/>
            <person name="Davidsen T.M."/>
            <person name="Wayne K.J."/>
            <person name="Tettelin H."/>
            <person name="Glass J.I."/>
            <person name="Rusch D."/>
            <person name="Podicherti R."/>
            <person name="Tsui H.-C.T."/>
            <person name="Winkler M.E."/>
        </authorList>
    </citation>
    <scope>NUCLEOTIDE SEQUENCE</scope>
</reference>
<accession>A0A381WII4</accession>
<dbReference type="InterPro" id="IPR011650">
    <property type="entry name" value="Peptidase_M20_dimer"/>
</dbReference>
<dbReference type="PANTHER" id="PTHR30575">
    <property type="entry name" value="PEPTIDASE M20"/>
    <property type="match status" value="1"/>
</dbReference>
<dbReference type="Gene3D" id="3.40.630.10">
    <property type="entry name" value="Zn peptidases"/>
    <property type="match status" value="1"/>
</dbReference>
<dbReference type="GO" id="GO:0016805">
    <property type="term" value="F:dipeptidase activity"/>
    <property type="evidence" value="ECO:0007669"/>
    <property type="project" value="TreeGrafter"/>
</dbReference>